<dbReference type="Proteomes" id="UP001596067">
    <property type="component" value="Unassembled WGS sequence"/>
</dbReference>
<accession>A0ABW1F7B8</accession>
<name>A0ABW1F7B8_9ACTN</name>
<gene>
    <name evidence="1" type="ORF">ACFP0N_35540</name>
</gene>
<proteinExistence type="predicted"/>
<dbReference type="RefSeq" id="WP_313762258.1">
    <property type="nucleotide sequence ID" value="NZ_BAAAVH010000009.1"/>
</dbReference>
<dbReference type="EMBL" id="JBHSOD010000077">
    <property type="protein sequence ID" value="MFC5890282.1"/>
    <property type="molecule type" value="Genomic_DNA"/>
</dbReference>
<comment type="caution">
    <text evidence="1">The sequence shown here is derived from an EMBL/GenBank/DDBJ whole genome shotgun (WGS) entry which is preliminary data.</text>
</comment>
<reference evidence="2" key="1">
    <citation type="journal article" date="2019" name="Int. J. Syst. Evol. Microbiol.">
        <title>The Global Catalogue of Microorganisms (GCM) 10K type strain sequencing project: providing services to taxonomists for standard genome sequencing and annotation.</title>
        <authorList>
            <consortium name="The Broad Institute Genomics Platform"/>
            <consortium name="The Broad Institute Genome Sequencing Center for Infectious Disease"/>
            <person name="Wu L."/>
            <person name="Ma J."/>
        </authorList>
    </citation>
    <scope>NUCLEOTIDE SEQUENCE [LARGE SCALE GENOMIC DNA]</scope>
    <source>
        <strain evidence="2">CGMCC 4.1469</strain>
    </source>
</reference>
<dbReference type="InterPro" id="IPR046212">
    <property type="entry name" value="DUF6245"/>
</dbReference>
<evidence type="ECO:0000313" key="2">
    <source>
        <dbReference type="Proteomes" id="UP001596067"/>
    </source>
</evidence>
<organism evidence="1 2">
    <name type="scientific">Kitasatospora aburaviensis</name>
    <dbReference type="NCBI Taxonomy" id="67265"/>
    <lineage>
        <taxon>Bacteria</taxon>
        <taxon>Bacillati</taxon>
        <taxon>Actinomycetota</taxon>
        <taxon>Actinomycetes</taxon>
        <taxon>Kitasatosporales</taxon>
        <taxon>Streptomycetaceae</taxon>
        <taxon>Kitasatospora</taxon>
    </lineage>
</organism>
<keyword evidence="2" id="KW-1185">Reference proteome</keyword>
<protein>
    <submittedName>
        <fullName evidence="1">DUF6245 family protein</fullName>
    </submittedName>
</protein>
<dbReference type="Pfam" id="PF19758">
    <property type="entry name" value="DUF6245"/>
    <property type="match status" value="1"/>
</dbReference>
<sequence length="180" mass="19733">MTVEQITAAMGALGLYDGRNTPAVHDEVAAQFGSADIYRVRLLNSLLGSVQREAMLADEIEMDEENEYGVWEEQLKSAGAYDDTVAQTTFVRWQTRRASLPMEVLARFEDTGPLPAATANASEALLVLLDAFRALHVAYQADDVQAAAAQTELLERAKESLQAAIQNTDRMLDLLKGMGR</sequence>
<evidence type="ECO:0000313" key="1">
    <source>
        <dbReference type="EMBL" id="MFC5890282.1"/>
    </source>
</evidence>